<feature type="transmembrane region" description="Helical" evidence="6">
    <location>
        <begin position="90"/>
        <end position="110"/>
    </location>
</feature>
<dbReference type="AlphaFoldDB" id="A0A6G1X8M5"/>
<evidence type="ECO:0000313" key="9">
    <source>
        <dbReference type="Proteomes" id="UP000480185"/>
    </source>
</evidence>
<dbReference type="Proteomes" id="UP000480185">
    <property type="component" value="Unassembled WGS sequence"/>
</dbReference>
<dbReference type="PROSITE" id="PS50850">
    <property type="entry name" value="MFS"/>
    <property type="match status" value="1"/>
</dbReference>
<keyword evidence="9" id="KW-1185">Reference proteome</keyword>
<feature type="transmembrane region" description="Helical" evidence="6">
    <location>
        <begin position="342"/>
        <end position="364"/>
    </location>
</feature>
<dbReference type="Pfam" id="PF06779">
    <property type="entry name" value="MFS_4"/>
    <property type="match status" value="1"/>
</dbReference>
<organism evidence="8 9">
    <name type="scientific">Salinibacillus xinjiangensis</name>
    <dbReference type="NCBI Taxonomy" id="1229268"/>
    <lineage>
        <taxon>Bacteria</taxon>
        <taxon>Bacillati</taxon>
        <taxon>Bacillota</taxon>
        <taxon>Bacilli</taxon>
        <taxon>Bacillales</taxon>
        <taxon>Bacillaceae</taxon>
        <taxon>Salinibacillus</taxon>
    </lineage>
</organism>
<feature type="transmembrane region" description="Helical" evidence="6">
    <location>
        <begin position="116"/>
        <end position="135"/>
    </location>
</feature>
<feature type="transmembrane region" description="Helical" evidence="6">
    <location>
        <begin position="59"/>
        <end position="78"/>
    </location>
</feature>
<dbReference type="SUPFAM" id="SSF103473">
    <property type="entry name" value="MFS general substrate transporter"/>
    <property type="match status" value="1"/>
</dbReference>
<feature type="transmembrane region" description="Helical" evidence="6">
    <location>
        <begin position="370"/>
        <end position="390"/>
    </location>
</feature>
<comment type="caution">
    <text evidence="8">The sequence shown here is derived from an EMBL/GenBank/DDBJ whole genome shotgun (WGS) entry which is preliminary data.</text>
</comment>
<feature type="transmembrane region" description="Helical" evidence="6">
    <location>
        <begin position="308"/>
        <end position="330"/>
    </location>
</feature>
<dbReference type="EMBL" id="WJNH01000008">
    <property type="protein sequence ID" value="MRG87256.1"/>
    <property type="molecule type" value="Genomic_DNA"/>
</dbReference>
<feature type="transmembrane region" description="Helical" evidence="6">
    <location>
        <begin position="21"/>
        <end position="39"/>
    </location>
</feature>
<feature type="transmembrane region" description="Helical" evidence="6">
    <location>
        <begin position="282"/>
        <end position="302"/>
    </location>
</feature>
<keyword evidence="5 6" id="KW-0472">Membrane</keyword>
<feature type="transmembrane region" description="Helical" evidence="6">
    <location>
        <begin position="217"/>
        <end position="244"/>
    </location>
</feature>
<feature type="transmembrane region" description="Helical" evidence="6">
    <location>
        <begin position="256"/>
        <end position="275"/>
    </location>
</feature>
<dbReference type="InterPro" id="IPR036259">
    <property type="entry name" value="MFS_trans_sf"/>
</dbReference>
<gene>
    <name evidence="8" type="ORF">GH754_13225</name>
</gene>
<dbReference type="GO" id="GO:0022857">
    <property type="term" value="F:transmembrane transporter activity"/>
    <property type="evidence" value="ECO:0007669"/>
    <property type="project" value="InterPro"/>
</dbReference>
<feature type="transmembrane region" description="Helical" evidence="6">
    <location>
        <begin position="147"/>
        <end position="167"/>
    </location>
</feature>
<dbReference type="InterPro" id="IPR020846">
    <property type="entry name" value="MFS_dom"/>
</dbReference>
<evidence type="ECO:0000256" key="3">
    <source>
        <dbReference type="ARBA" id="ARBA00022692"/>
    </source>
</evidence>
<feature type="domain" description="Major facilitator superfamily (MFS) profile" evidence="7">
    <location>
        <begin position="21"/>
        <end position="396"/>
    </location>
</feature>
<protein>
    <submittedName>
        <fullName evidence="8">YbfB/YjiJ family MFS transporter</fullName>
    </submittedName>
</protein>
<evidence type="ECO:0000259" key="7">
    <source>
        <dbReference type="PROSITE" id="PS50850"/>
    </source>
</evidence>
<dbReference type="Gene3D" id="1.20.1250.20">
    <property type="entry name" value="MFS general substrate transporter like domains"/>
    <property type="match status" value="2"/>
</dbReference>
<evidence type="ECO:0000256" key="5">
    <source>
        <dbReference type="ARBA" id="ARBA00023136"/>
    </source>
</evidence>
<keyword evidence="3 6" id="KW-0812">Transmembrane</keyword>
<feature type="transmembrane region" description="Helical" evidence="6">
    <location>
        <begin position="173"/>
        <end position="196"/>
    </location>
</feature>
<dbReference type="PANTHER" id="PTHR23537">
    <property type="match status" value="1"/>
</dbReference>
<evidence type="ECO:0000313" key="8">
    <source>
        <dbReference type="EMBL" id="MRG87256.1"/>
    </source>
</evidence>
<evidence type="ECO:0000256" key="6">
    <source>
        <dbReference type="SAM" id="Phobius"/>
    </source>
</evidence>
<evidence type="ECO:0000256" key="2">
    <source>
        <dbReference type="ARBA" id="ARBA00022448"/>
    </source>
</evidence>
<evidence type="ECO:0000256" key="4">
    <source>
        <dbReference type="ARBA" id="ARBA00022989"/>
    </source>
</evidence>
<keyword evidence="2" id="KW-0813">Transport</keyword>
<dbReference type="PANTHER" id="PTHR23537:SF1">
    <property type="entry name" value="SUGAR TRANSPORTER"/>
    <property type="match status" value="1"/>
</dbReference>
<sequence>MNFLIKAGDGMSHKSNTLLPVIGGISALCIVMGIGRFAYTPILPLMQEATELNDAMAGNLASSNYLGYLLGALAGGMVKWGKGKGFYIQLYLLINILTTFLMGLTSLFWLWFIFRFISGLTSGFVFVLASSIVLDHLARSKRSTWSGLFYSGVGIGIFITGFMVPVFDQFFNWQGSWIGLGLISLMIGVFSMLWLREPQSSFKQSKQPTASSKGQKVLLPWLIAAYGCEGCGYIISGTFLVALVKDIPALSSYPSLSWIFVGVAAIPSCIIWAHLAQKWGKLLTLQIAFVMQMIGVLFPILFFNAYGALIGALLFGLTFMGITTLCVLTARQIFPEQSSKVIGYLTCIYGIGQIIGPVVAGYLISTSGKYNSSLVLAAVVLFFGLMFLGVGQYKASKNHSNVNQSIHY</sequence>
<dbReference type="OrthoDB" id="9797953at2"/>
<dbReference type="CDD" id="cd06180">
    <property type="entry name" value="MFS_YjiJ"/>
    <property type="match status" value="1"/>
</dbReference>
<accession>A0A6G1X8M5</accession>
<name>A0A6G1X8M5_9BACI</name>
<dbReference type="GO" id="GO:0005886">
    <property type="term" value="C:plasma membrane"/>
    <property type="evidence" value="ECO:0007669"/>
    <property type="project" value="UniProtKB-SubCell"/>
</dbReference>
<dbReference type="InterPro" id="IPR010645">
    <property type="entry name" value="MFS_4"/>
</dbReference>
<proteinExistence type="predicted"/>
<evidence type="ECO:0000256" key="1">
    <source>
        <dbReference type="ARBA" id="ARBA00004651"/>
    </source>
</evidence>
<comment type="subcellular location">
    <subcellularLocation>
        <location evidence="1">Cell membrane</location>
        <topology evidence="1">Multi-pass membrane protein</topology>
    </subcellularLocation>
</comment>
<keyword evidence="4 6" id="KW-1133">Transmembrane helix</keyword>
<reference evidence="8 9" key="1">
    <citation type="submission" date="2019-11" db="EMBL/GenBank/DDBJ databases">
        <authorList>
            <person name="Li J."/>
        </authorList>
    </citation>
    <scope>NUCLEOTIDE SEQUENCE [LARGE SCALE GENOMIC DNA]</scope>
    <source>
        <strain evidence="8 9">J4</strain>
    </source>
</reference>